<dbReference type="InterPro" id="IPR024529">
    <property type="entry name" value="ECF_trnsprt_substrate-spec"/>
</dbReference>
<dbReference type="GO" id="GO:0022857">
    <property type="term" value="F:transmembrane transporter activity"/>
    <property type="evidence" value="ECO:0007669"/>
    <property type="project" value="InterPro"/>
</dbReference>
<dbReference type="EMBL" id="RRCT01000002">
    <property type="protein sequence ID" value="RQW75852.1"/>
    <property type="molecule type" value="Genomic_DNA"/>
</dbReference>
<dbReference type="OrthoDB" id="9815422at2"/>
<dbReference type="AlphaFoldDB" id="A0A3N9UTP2"/>
<proteinExistence type="predicted"/>
<evidence type="ECO:0000256" key="1">
    <source>
        <dbReference type="SAM" id="Phobius"/>
    </source>
</evidence>
<keyword evidence="1" id="KW-0472">Membrane</keyword>
<keyword evidence="1" id="KW-0812">Transmembrane</keyword>
<dbReference type="Gene3D" id="1.10.1760.20">
    <property type="match status" value="1"/>
</dbReference>
<name>A0A3N9UTP2_9BACI</name>
<feature type="transmembrane region" description="Helical" evidence="1">
    <location>
        <begin position="77"/>
        <end position="100"/>
    </location>
</feature>
<reference evidence="2 3" key="1">
    <citation type="journal article" date="2013" name="J. Microbiol.">
        <title>Lysinibacillus chungkukjangi sp. nov., isolated from Chungkukjang, Korean fermented soybean food.</title>
        <authorList>
            <person name="Kim S.J."/>
            <person name="Jang Y.H."/>
            <person name="Hamada M."/>
            <person name="Ahn J.H."/>
            <person name="Weon H.Y."/>
            <person name="Suzuki K."/>
            <person name="Whang K.S."/>
            <person name="Kwon S.W."/>
        </authorList>
    </citation>
    <scope>NUCLEOTIDE SEQUENCE [LARGE SCALE GENOMIC DNA]</scope>
    <source>
        <strain evidence="2 3">MCCC 1A12701</strain>
    </source>
</reference>
<dbReference type="Pfam" id="PF12822">
    <property type="entry name" value="ECF_trnsprt"/>
    <property type="match status" value="1"/>
</dbReference>
<evidence type="ECO:0000313" key="3">
    <source>
        <dbReference type="Proteomes" id="UP000274033"/>
    </source>
</evidence>
<feature type="transmembrane region" description="Helical" evidence="1">
    <location>
        <begin position="43"/>
        <end position="70"/>
    </location>
</feature>
<gene>
    <name evidence="2" type="ORF">EBB45_04350</name>
</gene>
<dbReference type="Proteomes" id="UP000274033">
    <property type="component" value="Unassembled WGS sequence"/>
</dbReference>
<accession>A0A3N9UTP2</accession>
<feature type="transmembrane region" description="Helical" evidence="1">
    <location>
        <begin position="141"/>
        <end position="164"/>
    </location>
</feature>
<organism evidence="2 3">
    <name type="scientific">Lysinibacillus composti</name>
    <dbReference type="NCBI Taxonomy" id="720633"/>
    <lineage>
        <taxon>Bacteria</taxon>
        <taxon>Bacillati</taxon>
        <taxon>Bacillota</taxon>
        <taxon>Bacilli</taxon>
        <taxon>Bacillales</taxon>
        <taxon>Bacillaceae</taxon>
        <taxon>Lysinibacillus</taxon>
    </lineage>
</organism>
<comment type="caution">
    <text evidence="2">The sequence shown here is derived from an EMBL/GenBank/DDBJ whole genome shotgun (WGS) entry which is preliminary data.</text>
</comment>
<feature type="transmembrane region" description="Helical" evidence="1">
    <location>
        <begin position="106"/>
        <end position="129"/>
    </location>
</feature>
<keyword evidence="3" id="KW-1185">Reference proteome</keyword>
<evidence type="ECO:0000313" key="2">
    <source>
        <dbReference type="EMBL" id="RQW75852.1"/>
    </source>
</evidence>
<sequence length="173" mass="18392">MTKSSTKKLVFTGLCIAIGLLLPQVIKLIPIPNAGSVLLPMHIPVLICGIVCGARFGAISGLILPFITFLLTGMPPLFPIGLSMMLELATYGLVIGLAYQYTNGKIFISLITSMILGRIIYGLASTVLYNMGSMPFGFEAFISGALIVALPGIIIQLILIPFIVKPLKNSIAI</sequence>
<protein>
    <submittedName>
        <fullName evidence="2">ECF transporter S component</fullName>
    </submittedName>
</protein>
<dbReference type="RefSeq" id="WP_124763008.1">
    <property type="nucleotide sequence ID" value="NZ_JAFBDY010000002.1"/>
</dbReference>
<keyword evidence="1" id="KW-1133">Transmembrane helix</keyword>